<feature type="transmembrane region" description="Helical" evidence="1">
    <location>
        <begin position="259"/>
        <end position="275"/>
    </location>
</feature>
<keyword evidence="1" id="KW-0812">Transmembrane</keyword>
<comment type="caution">
    <text evidence="2">The sequence shown here is derived from an EMBL/GenBank/DDBJ whole genome shotgun (WGS) entry which is preliminary data.</text>
</comment>
<gene>
    <name evidence="2" type="ORF">CK500_10020</name>
</gene>
<accession>A0A2A2FCG2</accession>
<organism evidence="2 3">
    <name type="scientific">Halorubrum salipaludis</name>
    <dbReference type="NCBI Taxonomy" id="2032630"/>
    <lineage>
        <taxon>Archaea</taxon>
        <taxon>Methanobacteriati</taxon>
        <taxon>Methanobacteriota</taxon>
        <taxon>Stenosarchaea group</taxon>
        <taxon>Halobacteria</taxon>
        <taxon>Halobacteriales</taxon>
        <taxon>Haloferacaceae</taxon>
        <taxon>Halorubrum</taxon>
    </lineage>
</organism>
<proteinExistence type="predicted"/>
<feature type="transmembrane region" description="Helical" evidence="1">
    <location>
        <begin position="340"/>
        <end position="360"/>
    </location>
</feature>
<feature type="transmembrane region" description="Helical" evidence="1">
    <location>
        <begin position="366"/>
        <end position="382"/>
    </location>
</feature>
<feature type="transmembrane region" description="Helical" evidence="1">
    <location>
        <begin position="403"/>
        <end position="428"/>
    </location>
</feature>
<keyword evidence="3" id="KW-1185">Reference proteome</keyword>
<sequence length="442" mass="50711">MADVFFEEQNLPVFVFYEEIEPEYESLLQFHSVRSLLNLEPENLDFNVSQYRTLMDRDRDMLQAGPELSVVSPSLFSTPKARDLFSSVFVYSVFAGVAKRVRLTEDVLELEIKTRRKTISDEIDGETFSDVVRGYTGDELTALYQFYESFVEKGTRTTYRDFWHRSIVEECDSFEDLPRRTTQIREFYTFLEEEAIEKNFDDLNDAIQDAHVFTADVTSTVSETTRSLTSEIQKVVMALLGAVFANLFLVVRWSNVDMVLPFSIFVISGILLFYFPTIQTRIDELDDLINESNDDFEVYSETIQEFSGHLFDFSRFDDRRGSYVDYAEKRRKWAVEKLQLAFWLLIAVWGGLAVVSILGYPRSSGQFLIAVASIVITGIIWSRHENADYYPENIQIPIIGKELSPAIGLAILILVVTGIRLCIAPLTIEDITSGQILQDILP</sequence>
<dbReference type="AlphaFoldDB" id="A0A2A2FCG2"/>
<keyword evidence="1" id="KW-1133">Transmembrane helix</keyword>
<dbReference type="EMBL" id="NSKC01000005">
    <property type="protein sequence ID" value="PAU83136.1"/>
    <property type="molecule type" value="Genomic_DNA"/>
</dbReference>
<evidence type="ECO:0000313" key="2">
    <source>
        <dbReference type="EMBL" id="PAU83136.1"/>
    </source>
</evidence>
<reference evidence="2 3" key="1">
    <citation type="submission" date="2017-08" db="EMBL/GenBank/DDBJ databases">
        <title>The strain WRN001 was isolated from Binhai saline alkaline soil, Tianjin, China.</title>
        <authorList>
            <person name="Liu D."/>
            <person name="Zhang G."/>
        </authorList>
    </citation>
    <scope>NUCLEOTIDE SEQUENCE [LARGE SCALE GENOMIC DNA]</scope>
    <source>
        <strain evidence="2 3">WN019</strain>
    </source>
</reference>
<name>A0A2A2FCG2_9EURY</name>
<keyword evidence="1" id="KW-0472">Membrane</keyword>
<evidence type="ECO:0000256" key="1">
    <source>
        <dbReference type="SAM" id="Phobius"/>
    </source>
</evidence>
<protein>
    <submittedName>
        <fullName evidence="2">Uncharacterized protein</fullName>
    </submittedName>
</protein>
<evidence type="ECO:0000313" key="3">
    <source>
        <dbReference type="Proteomes" id="UP000218083"/>
    </source>
</evidence>
<dbReference type="Proteomes" id="UP000218083">
    <property type="component" value="Unassembled WGS sequence"/>
</dbReference>
<feature type="transmembrane region" description="Helical" evidence="1">
    <location>
        <begin position="235"/>
        <end position="253"/>
    </location>
</feature>